<proteinExistence type="predicted"/>
<dbReference type="EMBL" id="RXIL01000052">
    <property type="protein sequence ID" value="RZN70668.1"/>
    <property type="molecule type" value="Genomic_DNA"/>
</dbReference>
<gene>
    <name evidence="1" type="ORF">EF807_02940</name>
</gene>
<dbReference type="AlphaFoldDB" id="A0A520KXJ3"/>
<dbReference type="Proteomes" id="UP000320766">
    <property type="component" value="Unassembled WGS sequence"/>
</dbReference>
<accession>A0A520KXJ3</accession>
<name>A0A520KXJ3_9EURY</name>
<evidence type="ECO:0000313" key="1">
    <source>
        <dbReference type="EMBL" id="RZN70668.1"/>
    </source>
</evidence>
<comment type="caution">
    <text evidence="1">The sequence shown here is derived from an EMBL/GenBank/DDBJ whole genome shotgun (WGS) entry which is preliminary data.</text>
</comment>
<evidence type="ECO:0000313" key="2">
    <source>
        <dbReference type="Proteomes" id="UP000320766"/>
    </source>
</evidence>
<sequence length="73" mass="8167">MNIKGRIYIESISARLIEESIRQDNLPSIRTSTDERGVEIFIESPSVGSLLSTTDDLLMNIKIVTDLFDLLGL</sequence>
<organism evidence="1 2">
    <name type="scientific">Candidatus Methanolliviera hydrocarbonicum</name>
    <dbReference type="NCBI Taxonomy" id="2491085"/>
    <lineage>
        <taxon>Archaea</taxon>
        <taxon>Methanobacteriati</taxon>
        <taxon>Methanobacteriota</taxon>
        <taxon>Candidatus Methanoliparia</taxon>
        <taxon>Candidatus Methanoliparales</taxon>
        <taxon>Candidatus Methanollivieraceae</taxon>
        <taxon>Candidatus Methanolliviera</taxon>
    </lineage>
</organism>
<protein>
    <submittedName>
        <fullName evidence="1">Uncharacterized protein</fullName>
    </submittedName>
</protein>
<reference evidence="1 2" key="1">
    <citation type="journal article" date="2019" name="Nat. Microbiol.">
        <title>Wide diversity of methane and short-chain alkane metabolisms in uncultured archaea.</title>
        <authorList>
            <person name="Borrel G."/>
            <person name="Adam P.S."/>
            <person name="McKay L.J."/>
            <person name="Chen L.X."/>
            <person name="Sierra-Garcia I.N."/>
            <person name="Sieber C.M."/>
            <person name="Letourneur Q."/>
            <person name="Ghozlane A."/>
            <person name="Andersen G.L."/>
            <person name="Li W.J."/>
            <person name="Hallam S.J."/>
            <person name="Muyzer G."/>
            <person name="de Oliveira V.M."/>
            <person name="Inskeep W.P."/>
            <person name="Banfield J.F."/>
            <person name="Gribaldo S."/>
        </authorList>
    </citation>
    <scope>NUCLEOTIDE SEQUENCE [LARGE SCALE GENOMIC DNA]</scope>
    <source>
        <strain evidence="1">NM1b</strain>
    </source>
</reference>
<dbReference type="NCBIfam" id="NF011470">
    <property type="entry name" value="PRK14887.1"/>
    <property type="match status" value="1"/>
</dbReference>